<evidence type="ECO:0000256" key="1">
    <source>
        <dbReference type="SAM" id="Phobius"/>
    </source>
</evidence>
<dbReference type="AlphaFoldDB" id="A0A8X6NKQ4"/>
<keyword evidence="1" id="KW-0812">Transmembrane</keyword>
<keyword evidence="1" id="KW-0472">Membrane</keyword>
<dbReference type="EMBL" id="BMAW01058869">
    <property type="protein sequence ID" value="GFT18483.1"/>
    <property type="molecule type" value="Genomic_DNA"/>
</dbReference>
<gene>
    <name evidence="2" type="ORF">NPIL_413091</name>
</gene>
<keyword evidence="1" id="KW-1133">Transmembrane helix</keyword>
<comment type="caution">
    <text evidence="2">The sequence shown here is derived from an EMBL/GenBank/DDBJ whole genome shotgun (WGS) entry which is preliminary data.</text>
</comment>
<reference evidence="2" key="1">
    <citation type="submission" date="2020-08" db="EMBL/GenBank/DDBJ databases">
        <title>Multicomponent nature underlies the extraordinary mechanical properties of spider dragline silk.</title>
        <authorList>
            <person name="Kono N."/>
            <person name="Nakamura H."/>
            <person name="Mori M."/>
            <person name="Yoshida Y."/>
            <person name="Ohtoshi R."/>
            <person name="Malay A.D."/>
            <person name="Moran D.A.P."/>
            <person name="Tomita M."/>
            <person name="Numata K."/>
            <person name="Arakawa K."/>
        </authorList>
    </citation>
    <scope>NUCLEOTIDE SEQUENCE</scope>
</reference>
<keyword evidence="3" id="KW-1185">Reference proteome</keyword>
<protein>
    <submittedName>
        <fullName evidence="2">Uncharacterized protein</fullName>
    </submittedName>
</protein>
<accession>A0A8X6NKQ4</accession>
<evidence type="ECO:0000313" key="3">
    <source>
        <dbReference type="Proteomes" id="UP000887013"/>
    </source>
</evidence>
<dbReference type="Proteomes" id="UP000887013">
    <property type="component" value="Unassembled WGS sequence"/>
</dbReference>
<name>A0A8X6NKQ4_NEPPI</name>
<evidence type="ECO:0000313" key="2">
    <source>
        <dbReference type="EMBL" id="GFT18483.1"/>
    </source>
</evidence>
<organism evidence="2 3">
    <name type="scientific">Nephila pilipes</name>
    <name type="common">Giant wood spider</name>
    <name type="synonym">Nephila maculata</name>
    <dbReference type="NCBI Taxonomy" id="299642"/>
    <lineage>
        <taxon>Eukaryota</taxon>
        <taxon>Metazoa</taxon>
        <taxon>Ecdysozoa</taxon>
        <taxon>Arthropoda</taxon>
        <taxon>Chelicerata</taxon>
        <taxon>Arachnida</taxon>
        <taxon>Araneae</taxon>
        <taxon>Araneomorphae</taxon>
        <taxon>Entelegynae</taxon>
        <taxon>Araneoidea</taxon>
        <taxon>Nephilidae</taxon>
        <taxon>Nephila</taxon>
    </lineage>
</organism>
<sequence>MVYSHKRRATTCQRSIRRASMDPSNLSDAYQWTNTCVRVTRRVAVTVNLIIILLSYYLVNVALIAETEENVVDLNVFAAFFPTLPEEHKRKFGLANPINNTE</sequence>
<proteinExistence type="predicted"/>
<feature type="transmembrane region" description="Helical" evidence="1">
    <location>
        <begin position="43"/>
        <end position="65"/>
    </location>
</feature>